<reference evidence="7 8" key="1">
    <citation type="journal article" date="2018" name="Science">
        <title>The opium poppy genome and morphinan production.</title>
        <authorList>
            <person name="Guo L."/>
            <person name="Winzer T."/>
            <person name="Yang X."/>
            <person name="Li Y."/>
            <person name="Ning Z."/>
            <person name="He Z."/>
            <person name="Teodor R."/>
            <person name="Lu Y."/>
            <person name="Bowser T.A."/>
            <person name="Graham I.A."/>
            <person name="Ye K."/>
        </authorList>
    </citation>
    <scope>NUCLEOTIDE SEQUENCE [LARGE SCALE GENOMIC DNA]</scope>
    <source>
        <strain evidence="8">cv. HN1</strain>
        <tissue evidence="7">Leaves</tissue>
    </source>
</reference>
<dbReference type="GO" id="GO:0016020">
    <property type="term" value="C:membrane"/>
    <property type="evidence" value="ECO:0007669"/>
    <property type="project" value="UniProtKB-SubCell"/>
</dbReference>
<name>A0A4Y7JEB2_PAPSO</name>
<protein>
    <recommendedName>
        <fullName evidence="9">Wall-associated receptor kinase C-terminal domain-containing protein</fullName>
    </recommendedName>
</protein>
<comment type="subcellular location">
    <subcellularLocation>
        <location evidence="1">Membrane</location>
        <topology evidence="1">Single-pass membrane protein</topology>
    </subcellularLocation>
</comment>
<keyword evidence="4" id="KW-0812">Transmembrane</keyword>
<dbReference type="Gramene" id="RZC58089">
    <property type="protein sequence ID" value="RZC58089"/>
    <property type="gene ID" value="C5167_005398"/>
</dbReference>
<proteinExistence type="predicted"/>
<dbReference type="Pfam" id="PF13947">
    <property type="entry name" value="GUB_WAK_bind"/>
    <property type="match status" value="1"/>
</dbReference>
<dbReference type="OMA" id="NINQSHY"/>
<dbReference type="Pfam" id="PF14380">
    <property type="entry name" value="WAK_assoc"/>
    <property type="match status" value="1"/>
</dbReference>
<evidence type="ECO:0000256" key="1">
    <source>
        <dbReference type="ARBA" id="ARBA00004167"/>
    </source>
</evidence>
<sequence length="292" mass="32435">MIPHHGSNDSLLFLKPVIIILSILMFHTYVCIAQEYNPERYEKCKSNFVCGNRVNVGFPFHGDHHNDGRDRPDYCGLPGYKLDCYKGDIAEIKFLDEIYRVLDINLDSQVMNITNKDLADDACASKYPRTPYVSAVFKLPSPDVYQLISIFSDCSDINIRDQYKFKCQKNDAGSDSSASNDAYFLLKSPLDTPHISSCNRTVEVPVMSAFIKDLMARPETLPTVIKLGFNVTYLKDESGISINWCPACMRSGGTCGYNTATNNPTCYCLDGNDACFNPSSAAAAPSPGMFLS</sequence>
<keyword evidence="4" id="KW-0472">Membrane</keyword>
<dbReference type="PANTHER" id="PTHR33138:SF79">
    <property type="entry name" value="WALL-ASSOCIATED RECEPTOR KINASE GALACTURONAN-BINDING DOMAIN-CONTAINING PROTEIN"/>
    <property type="match status" value="1"/>
</dbReference>
<evidence type="ECO:0000256" key="2">
    <source>
        <dbReference type="ARBA" id="ARBA00022729"/>
    </source>
</evidence>
<feature type="transmembrane region" description="Helical" evidence="4">
    <location>
        <begin position="12"/>
        <end position="30"/>
    </location>
</feature>
<evidence type="ECO:0000256" key="3">
    <source>
        <dbReference type="ARBA" id="ARBA00023180"/>
    </source>
</evidence>
<dbReference type="AlphaFoldDB" id="A0A4Y7JEB2"/>
<dbReference type="EMBL" id="CM010718">
    <property type="protein sequence ID" value="RZC58089.1"/>
    <property type="molecule type" value="Genomic_DNA"/>
</dbReference>
<organism evidence="7 8">
    <name type="scientific">Papaver somniferum</name>
    <name type="common">Opium poppy</name>
    <dbReference type="NCBI Taxonomy" id="3469"/>
    <lineage>
        <taxon>Eukaryota</taxon>
        <taxon>Viridiplantae</taxon>
        <taxon>Streptophyta</taxon>
        <taxon>Embryophyta</taxon>
        <taxon>Tracheophyta</taxon>
        <taxon>Spermatophyta</taxon>
        <taxon>Magnoliopsida</taxon>
        <taxon>Ranunculales</taxon>
        <taxon>Papaveraceae</taxon>
        <taxon>Papaveroideae</taxon>
        <taxon>Papaver</taxon>
    </lineage>
</organism>
<accession>A0A4Y7JEB2</accession>
<dbReference type="InterPro" id="IPR025287">
    <property type="entry name" value="WAK_GUB"/>
</dbReference>
<evidence type="ECO:0008006" key="9">
    <source>
        <dbReference type="Google" id="ProtNLM"/>
    </source>
</evidence>
<evidence type="ECO:0000256" key="4">
    <source>
        <dbReference type="SAM" id="Phobius"/>
    </source>
</evidence>
<evidence type="ECO:0000313" key="8">
    <source>
        <dbReference type="Proteomes" id="UP000316621"/>
    </source>
</evidence>
<keyword evidence="3" id="KW-0325">Glycoprotein</keyword>
<dbReference type="Proteomes" id="UP000316621">
    <property type="component" value="Chromosome 4"/>
</dbReference>
<feature type="domain" description="Wall-associated receptor kinase C-terminal" evidence="6">
    <location>
        <begin position="167"/>
        <end position="271"/>
    </location>
</feature>
<evidence type="ECO:0000259" key="6">
    <source>
        <dbReference type="Pfam" id="PF14380"/>
    </source>
</evidence>
<gene>
    <name evidence="7" type="ORF">C5167_005398</name>
</gene>
<evidence type="ECO:0000259" key="5">
    <source>
        <dbReference type="Pfam" id="PF13947"/>
    </source>
</evidence>
<keyword evidence="4" id="KW-1133">Transmembrane helix</keyword>
<dbReference type="InterPro" id="IPR032872">
    <property type="entry name" value="WAK_assoc_C"/>
</dbReference>
<feature type="domain" description="Wall-associated receptor kinase galacturonan-binding" evidence="5">
    <location>
        <begin position="44"/>
        <end position="114"/>
    </location>
</feature>
<dbReference type="PANTHER" id="PTHR33138">
    <property type="entry name" value="OS01G0690200 PROTEIN"/>
    <property type="match status" value="1"/>
</dbReference>
<evidence type="ECO:0000313" key="7">
    <source>
        <dbReference type="EMBL" id="RZC58089.1"/>
    </source>
</evidence>
<keyword evidence="2" id="KW-0732">Signal</keyword>
<keyword evidence="8" id="KW-1185">Reference proteome</keyword>
<dbReference type="GO" id="GO:0030247">
    <property type="term" value="F:polysaccharide binding"/>
    <property type="evidence" value="ECO:0007669"/>
    <property type="project" value="InterPro"/>
</dbReference>